<dbReference type="OrthoDB" id="147588at2157"/>
<dbReference type="STRING" id="1186196.SAMN04489841_2457"/>
<organism evidence="8 9">
    <name type="scientific">Natrinema salaciae</name>
    <dbReference type="NCBI Taxonomy" id="1186196"/>
    <lineage>
        <taxon>Archaea</taxon>
        <taxon>Methanobacteriati</taxon>
        <taxon>Methanobacteriota</taxon>
        <taxon>Stenosarchaea group</taxon>
        <taxon>Halobacteria</taxon>
        <taxon>Halobacteriales</taxon>
        <taxon>Natrialbaceae</taxon>
        <taxon>Natrinema</taxon>
    </lineage>
</organism>
<evidence type="ECO:0000313" key="8">
    <source>
        <dbReference type="EMBL" id="SEQ82686.1"/>
    </source>
</evidence>
<dbReference type="Gene3D" id="3.40.50.1010">
    <property type="entry name" value="5'-nuclease"/>
    <property type="match status" value="1"/>
</dbReference>
<dbReference type="Pfam" id="PF01850">
    <property type="entry name" value="PIN"/>
    <property type="match status" value="1"/>
</dbReference>
<comment type="similarity">
    <text evidence="6">Belongs to the PINc/VapC protein family.</text>
</comment>
<reference evidence="9" key="1">
    <citation type="submission" date="2016-10" db="EMBL/GenBank/DDBJ databases">
        <authorList>
            <person name="Varghese N."/>
            <person name="Submissions S."/>
        </authorList>
    </citation>
    <scope>NUCLEOTIDE SEQUENCE [LARGE SCALE GENOMIC DNA]</scope>
    <source>
        <strain evidence="9">DSM 25055</strain>
    </source>
</reference>
<accession>A0A1H9J7B7</accession>
<evidence type="ECO:0000313" key="9">
    <source>
        <dbReference type="Proteomes" id="UP000199114"/>
    </source>
</evidence>
<dbReference type="RefSeq" id="WP_090617848.1">
    <property type="nucleotide sequence ID" value="NZ_FOFD01000003.1"/>
</dbReference>
<dbReference type="InterPro" id="IPR051749">
    <property type="entry name" value="PINc/VapC_TA_RNase"/>
</dbReference>
<protein>
    <recommendedName>
        <fullName evidence="6">Ribonuclease VapC</fullName>
        <shortName evidence="6">RNase VapC</shortName>
        <ecNumber evidence="6">3.1.-.-</ecNumber>
    </recommendedName>
    <alternativeName>
        <fullName evidence="6">Putative toxin VapC</fullName>
    </alternativeName>
</protein>
<feature type="binding site" evidence="6">
    <location>
        <position position="94"/>
    </location>
    <ligand>
        <name>Mg(2+)</name>
        <dbReference type="ChEBI" id="CHEBI:18420"/>
    </ligand>
</feature>
<dbReference type="EMBL" id="FOFD01000003">
    <property type="protein sequence ID" value="SEQ82686.1"/>
    <property type="molecule type" value="Genomic_DNA"/>
</dbReference>
<keyword evidence="9" id="KW-1185">Reference proteome</keyword>
<dbReference type="InterPro" id="IPR029060">
    <property type="entry name" value="PIN-like_dom_sf"/>
</dbReference>
<dbReference type="GO" id="GO:0090729">
    <property type="term" value="F:toxin activity"/>
    <property type="evidence" value="ECO:0007669"/>
    <property type="project" value="UniProtKB-KW"/>
</dbReference>
<gene>
    <name evidence="6" type="primary">vapC</name>
    <name evidence="8" type="ORF">SAMN04489841_2457</name>
</gene>
<keyword evidence="5 6" id="KW-0460">Magnesium</keyword>
<dbReference type="GO" id="GO:0004540">
    <property type="term" value="F:RNA nuclease activity"/>
    <property type="evidence" value="ECO:0007669"/>
    <property type="project" value="InterPro"/>
</dbReference>
<evidence type="ECO:0000256" key="4">
    <source>
        <dbReference type="ARBA" id="ARBA00022801"/>
    </source>
</evidence>
<evidence type="ECO:0000256" key="1">
    <source>
        <dbReference type="ARBA" id="ARBA00022649"/>
    </source>
</evidence>
<dbReference type="PANTHER" id="PTHR42740">
    <property type="entry name" value="RIBONUCLEASE VAPC3"/>
    <property type="match status" value="1"/>
</dbReference>
<dbReference type="SUPFAM" id="SSF88723">
    <property type="entry name" value="PIN domain-like"/>
    <property type="match status" value="1"/>
</dbReference>
<feature type="domain" description="PIN" evidence="7">
    <location>
        <begin position="3"/>
        <end position="119"/>
    </location>
</feature>
<dbReference type="InterPro" id="IPR002716">
    <property type="entry name" value="PIN_dom"/>
</dbReference>
<dbReference type="HAMAP" id="MF_00265">
    <property type="entry name" value="VapC_Nob1"/>
    <property type="match status" value="1"/>
</dbReference>
<evidence type="ECO:0000256" key="2">
    <source>
        <dbReference type="ARBA" id="ARBA00022722"/>
    </source>
</evidence>
<keyword evidence="4 6" id="KW-0378">Hydrolase</keyword>
<dbReference type="GO" id="GO:0016787">
    <property type="term" value="F:hydrolase activity"/>
    <property type="evidence" value="ECO:0007669"/>
    <property type="project" value="UniProtKB-KW"/>
</dbReference>
<dbReference type="AlphaFoldDB" id="A0A1H9J7B7"/>
<sequence length="126" mass="13872">MIAFDSTFLIDYLEGESATAELLKRLDEPVYYAPAIALYEIYEGAAIYDGDDLETARDGLDWIEPLEFDHDAAIEAARLIAELRSAGEPISDGDVLIAGICRRHGASLVTRDSHFETVTGLETISY</sequence>
<dbReference type="InterPro" id="IPR022907">
    <property type="entry name" value="VapC_family"/>
</dbReference>
<comment type="cofactor">
    <cofactor evidence="6">
        <name>Mg(2+)</name>
        <dbReference type="ChEBI" id="CHEBI:18420"/>
    </cofactor>
</comment>
<dbReference type="GO" id="GO:0000287">
    <property type="term" value="F:magnesium ion binding"/>
    <property type="evidence" value="ECO:0007669"/>
    <property type="project" value="UniProtKB-UniRule"/>
</dbReference>
<evidence type="ECO:0000256" key="3">
    <source>
        <dbReference type="ARBA" id="ARBA00022723"/>
    </source>
</evidence>
<evidence type="ECO:0000256" key="6">
    <source>
        <dbReference type="HAMAP-Rule" id="MF_00265"/>
    </source>
</evidence>
<comment type="function">
    <text evidence="6">Toxic component of a toxin-antitoxin (TA) system. An RNase.</text>
</comment>
<dbReference type="Proteomes" id="UP000199114">
    <property type="component" value="Unassembled WGS sequence"/>
</dbReference>
<proteinExistence type="inferred from homology"/>
<keyword evidence="1 6" id="KW-1277">Toxin-antitoxin system</keyword>
<dbReference type="PANTHER" id="PTHR42740:SF1">
    <property type="entry name" value="RIBONUCLEASE VAPC3"/>
    <property type="match status" value="1"/>
</dbReference>
<evidence type="ECO:0000256" key="5">
    <source>
        <dbReference type="ARBA" id="ARBA00022842"/>
    </source>
</evidence>
<name>A0A1H9J7B7_9EURY</name>
<keyword evidence="2 6" id="KW-0540">Nuclease</keyword>
<feature type="binding site" evidence="6">
    <location>
        <position position="5"/>
    </location>
    <ligand>
        <name>Mg(2+)</name>
        <dbReference type="ChEBI" id="CHEBI:18420"/>
    </ligand>
</feature>
<keyword evidence="3 6" id="KW-0479">Metal-binding</keyword>
<evidence type="ECO:0000259" key="7">
    <source>
        <dbReference type="Pfam" id="PF01850"/>
    </source>
</evidence>
<dbReference type="EC" id="3.1.-.-" evidence="6"/>
<keyword evidence="6" id="KW-0800">Toxin</keyword>